<dbReference type="EMBL" id="JACHVX010000011">
    <property type="protein sequence ID" value="MBB2925509.1"/>
    <property type="molecule type" value="Genomic_DNA"/>
</dbReference>
<gene>
    <name evidence="1" type="ORF">FHR80_004456</name>
</gene>
<organism evidence="1 2">
    <name type="scientific">Cellulomonas cellasea</name>
    <dbReference type="NCBI Taxonomy" id="43670"/>
    <lineage>
        <taxon>Bacteria</taxon>
        <taxon>Bacillati</taxon>
        <taxon>Actinomycetota</taxon>
        <taxon>Actinomycetes</taxon>
        <taxon>Micrococcales</taxon>
        <taxon>Cellulomonadaceae</taxon>
        <taxon>Cellulomonas</taxon>
    </lineage>
</organism>
<evidence type="ECO:0000313" key="2">
    <source>
        <dbReference type="Proteomes" id="UP000518206"/>
    </source>
</evidence>
<protein>
    <submittedName>
        <fullName evidence="1">Uncharacterized protein</fullName>
    </submittedName>
</protein>
<proteinExistence type="predicted"/>
<reference evidence="1 2" key="2">
    <citation type="submission" date="2020-08" db="EMBL/GenBank/DDBJ databases">
        <authorList>
            <person name="Partida-Martinez L."/>
            <person name="Huntemann M."/>
            <person name="Clum A."/>
            <person name="Wang J."/>
            <person name="Palaniappan K."/>
            <person name="Ritter S."/>
            <person name="Chen I.-M."/>
            <person name="Stamatis D."/>
            <person name="Reddy T."/>
            <person name="O'Malley R."/>
            <person name="Daum C."/>
            <person name="Shapiro N."/>
            <person name="Ivanova N."/>
            <person name="Kyrpides N."/>
            <person name="Woyke T."/>
        </authorList>
    </citation>
    <scope>NUCLEOTIDE SEQUENCE [LARGE SCALE GENOMIC DNA]</scope>
    <source>
        <strain evidence="1 2">RAS26</strain>
    </source>
</reference>
<comment type="caution">
    <text evidence="1">The sequence shown here is derived from an EMBL/GenBank/DDBJ whole genome shotgun (WGS) entry which is preliminary data.</text>
</comment>
<dbReference type="AlphaFoldDB" id="A0A7W4YDU3"/>
<accession>A0A7W4YDU3</accession>
<name>A0A7W4YDU3_9CELL</name>
<reference evidence="1 2" key="1">
    <citation type="submission" date="2020-08" db="EMBL/GenBank/DDBJ databases">
        <title>The Agave Microbiome: Exploring the role of microbial communities in plant adaptations to desert environments.</title>
        <authorList>
            <person name="Partida-Martinez L.P."/>
        </authorList>
    </citation>
    <scope>NUCLEOTIDE SEQUENCE [LARGE SCALE GENOMIC DNA]</scope>
    <source>
        <strain evidence="1 2">RAS26</strain>
    </source>
</reference>
<dbReference type="Proteomes" id="UP000518206">
    <property type="component" value="Unassembled WGS sequence"/>
</dbReference>
<evidence type="ECO:0000313" key="1">
    <source>
        <dbReference type="EMBL" id="MBB2925509.1"/>
    </source>
</evidence>
<dbReference type="RefSeq" id="WP_183298219.1">
    <property type="nucleotide sequence ID" value="NZ_JACHVX010000011.1"/>
</dbReference>
<sequence>MDANNGSAAGGGVTGGRVRRAVDELVNRRGVHDELVQLDDRGGVVGGQLHAGPPG</sequence>